<reference evidence="3 5" key="2">
    <citation type="journal article" date="2018" name="Plant J.">
        <title>The Physcomitrella patens chromosome-scale assembly reveals moss genome structure and evolution.</title>
        <authorList>
            <person name="Lang D."/>
            <person name="Ullrich K.K."/>
            <person name="Murat F."/>
            <person name="Fuchs J."/>
            <person name="Jenkins J."/>
            <person name="Haas F.B."/>
            <person name="Piednoel M."/>
            <person name="Gundlach H."/>
            <person name="Van Bel M."/>
            <person name="Meyberg R."/>
            <person name="Vives C."/>
            <person name="Morata J."/>
            <person name="Symeonidi A."/>
            <person name="Hiss M."/>
            <person name="Muchero W."/>
            <person name="Kamisugi Y."/>
            <person name="Saleh O."/>
            <person name="Blanc G."/>
            <person name="Decker E.L."/>
            <person name="van Gessel N."/>
            <person name="Grimwood J."/>
            <person name="Hayes R.D."/>
            <person name="Graham S.W."/>
            <person name="Gunter L.E."/>
            <person name="McDaniel S.F."/>
            <person name="Hoernstein S.N.W."/>
            <person name="Larsson A."/>
            <person name="Li F.W."/>
            <person name="Perroud P.F."/>
            <person name="Phillips J."/>
            <person name="Ranjan P."/>
            <person name="Rokshar D.S."/>
            <person name="Rothfels C.J."/>
            <person name="Schneider L."/>
            <person name="Shu S."/>
            <person name="Stevenson D.W."/>
            <person name="Thummler F."/>
            <person name="Tillich M."/>
            <person name="Villarreal Aguilar J.C."/>
            <person name="Widiez T."/>
            <person name="Wong G.K."/>
            <person name="Wymore A."/>
            <person name="Zhang Y."/>
            <person name="Zimmer A.D."/>
            <person name="Quatrano R.S."/>
            <person name="Mayer K.F.X."/>
            <person name="Goodstein D."/>
            <person name="Casacuberta J.M."/>
            <person name="Vandepoele K."/>
            <person name="Reski R."/>
            <person name="Cuming A.C."/>
            <person name="Tuskan G.A."/>
            <person name="Maumus F."/>
            <person name="Salse J."/>
            <person name="Schmutz J."/>
            <person name="Rensing S.A."/>
        </authorList>
    </citation>
    <scope>NUCLEOTIDE SEQUENCE [LARGE SCALE GENOMIC DNA]</scope>
    <source>
        <strain evidence="4 5">cv. Gransden 2004</strain>
    </source>
</reference>
<dbReference type="Proteomes" id="UP000006727">
    <property type="component" value="Chromosome 27"/>
</dbReference>
<dbReference type="GeneID" id="112278512"/>
<dbReference type="InterPro" id="IPR029058">
    <property type="entry name" value="AB_hydrolase_fold"/>
</dbReference>
<dbReference type="RefSeq" id="XP_024367874.1">
    <property type="nucleotide sequence ID" value="XM_024512106.2"/>
</dbReference>
<dbReference type="OrthoDB" id="1930899at2759"/>
<accession>A9S7U6</accession>
<organism evidence="3">
    <name type="scientific">Physcomitrium patens</name>
    <name type="common">Spreading-leaved earth moss</name>
    <name type="synonym">Physcomitrella patens</name>
    <dbReference type="NCBI Taxonomy" id="3218"/>
    <lineage>
        <taxon>Eukaryota</taxon>
        <taxon>Viridiplantae</taxon>
        <taxon>Streptophyta</taxon>
        <taxon>Embryophyta</taxon>
        <taxon>Bryophyta</taxon>
        <taxon>Bryophytina</taxon>
        <taxon>Bryopsida</taxon>
        <taxon>Funariidae</taxon>
        <taxon>Funariales</taxon>
        <taxon>Funariaceae</taxon>
        <taxon>Physcomitrium</taxon>
    </lineage>
</organism>
<evidence type="ECO:0000313" key="4">
    <source>
        <dbReference type="EnsemblPlants" id="PAC:32951478.CDS.1"/>
    </source>
</evidence>
<dbReference type="InterPro" id="IPR018712">
    <property type="entry name" value="Tle1-like_cat"/>
</dbReference>
<evidence type="ECO:0000313" key="3">
    <source>
        <dbReference type="EMBL" id="PNR26299.1"/>
    </source>
</evidence>
<dbReference type="HOGENOM" id="CLU_005049_6_1_1"/>
<dbReference type="STRING" id="3218.A9S7U6"/>
<dbReference type="RefSeq" id="XP_024367877.1">
    <property type="nucleotide sequence ID" value="XM_024512109.2"/>
</dbReference>
<dbReference type="PANTHER" id="PTHR33840">
    <property type="match status" value="1"/>
</dbReference>
<sequence length="403" mass="45742">MGANLHRRLVVMFDGTWNEKDDWTNVARMYEAIDNGPVEDGVEQIVKYFPGVGTAFIGKILGGSFGYGLSDIIKQGYLWCSENYRDGDEIFVFGFSRGAYSARSFVSMLHEVGGVLKKPSEGHVTEALVEQAYKLYRNDMKPSHPVMKAFANEHCYPVRVKMLGVWDTVGALGVPDSAFKSNTWYGPALNLLSFTPLSRKNYMFHDQNLSCIVDEAYHALAIDEHREDFAPTLWDAMREENKVLEQCWFVGSHCNCGGGIEGDDLWQLAYEWMQEKAISNGLRYKWTYKAGEQWPHWRTQTEDSFRNMLGGAYAYWKGKEFSRTIGQSVGETLHWSVAARIQKNPNYQPKGLKITDPITNGKKWLIELPYKKPPVSKCSCQEEETTPVALHSESSSDSDKKNS</sequence>
<dbReference type="RefSeq" id="XP_024367875.1">
    <property type="nucleotide sequence ID" value="XM_024512107.2"/>
</dbReference>
<evidence type="ECO:0000259" key="2">
    <source>
        <dbReference type="Pfam" id="PF09994"/>
    </source>
</evidence>
<dbReference type="EnsemblPlants" id="Pp3c27_3620V3.3">
    <property type="protein sequence ID" value="PAC:32951480.CDS.1"/>
    <property type="gene ID" value="Pp3c27_3620"/>
</dbReference>
<dbReference type="SUPFAM" id="SSF53474">
    <property type="entry name" value="alpha/beta-Hydrolases"/>
    <property type="match status" value="1"/>
</dbReference>
<dbReference type="Pfam" id="PF09994">
    <property type="entry name" value="T6SS_Tle1-like_cat"/>
    <property type="match status" value="1"/>
</dbReference>
<dbReference type="PaxDb" id="3218-PP1S54_290V6.1"/>
<feature type="region of interest" description="Disordered" evidence="1">
    <location>
        <begin position="374"/>
        <end position="403"/>
    </location>
</feature>
<gene>
    <name evidence="4" type="primary">LOC112278512</name>
    <name evidence="3" type="ORF">PHYPA_030873</name>
</gene>
<dbReference type="Gramene" id="Pp3c27_3620V3.3">
    <property type="protein sequence ID" value="PAC:32951480.CDS.1"/>
    <property type="gene ID" value="Pp3c27_3620"/>
</dbReference>
<dbReference type="EnsemblPlants" id="Pp3c27_3620V3.1">
    <property type="protein sequence ID" value="PAC:32951478.CDS.1"/>
    <property type="gene ID" value="Pp3c27_3620"/>
</dbReference>
<dbReference type="EMBL" id="ABEU02000027">
    <property type="protein sequence ID" value="PNR26299.1"/>
    <property type="molecule type" value="Genomic_DNA"/>
</dbReference>
<dbReference type="Gramene" id="Pp3c27_3620V3.2">
    <property type="protein sequence ID" value="PAC:32951479.CDS.1"/>
    <property type="gene ID" value="Pp3c27_3620"/>
</dbReference>
<proteinExistence type="predicted"/>
<dbReference type="eggNOG" id="ENOG502QSYI">
    <property type="taxonomic scope" value="Eukaryota"/>
</dbReference>
<dbReference type="Gramene" id="Pp3c27_3620V3.1">
    <property type="protein sequence ID" value="PAC:32951478.CDS.1"/>
    <property type="gene ID" value="Pp3c27_3620"/>
</dbReference>
<dbReference type="EnsemblPlants" id="Pp3c27_3620V3.2">
    <property type="protein sequence ID" value="PAC:32951479.CDS.1"/>
    <property type="gene ID" value="Pp3c27_3620"/>
</dbReference>
<dbReference type="RefSeq" id="XP_024367876.1">
    <property type="nucleotide sequence ID" value="XM_024512108.2"/>
</dbReference>
<protein>
    <recommendedName>
        <fullName evidence="2">T6SS Phospholipase effector Tle1-like catalytic domain-containing protein</fullName>
    </recommendedName>
</protein>
<evidence type="ECO:0000256" key="1">
    <source>
        <dbReference type="SAM" id="MobiDB-lite"/>
    </source>
</evidence>
<dbReference type="PANTHER" id="PTHR33840:SF1">
    <property type="entry name" value="TLE1 PHOSPHOLIPASE DOMAIN-CONTAINING PROTEIN"/>
    <property type="match status" value="1"/>
</dbReference>
<reference evidence="3 5" key="1">
    <citation type="journal article" date="2008" name="Science">
        <title>The Physcomitrella genome reveals evolutionary insights into the conquest of land by plants.</title>
        <authorList>
            <person name="Rensing S."/>
            <person name="Lang D."/>
            <person name="Zimmer A."/>
            <person name="Terry A."/>
            <person name="Salamov A."/>
            <person name="Shapiro H."/>
            <person name="Nishiyama T."/>
            <person name="Perroud P.-F."/>
            <person name="Lindquist E."/>
            <person name="Kamisugi Y."/>
            <person name="Tanahashi T."/>
            <person name="Sakakibara K."/>
            <person name="Fujita T."/>
            <person name="Oishi K."/>
            <person name="Shin-I T."/>
            <person name="Kuroki Y."/>
            <person name="Toyoda A."/>
            <person name="Suzuki Y."/>
            <person name="Hashimoto A."/>
            <person name="Yamaguchi K."/>
            <person name="Sugano A."/>
            <person name="Kohara Y."/>
            <person name="Fujiyama A."/>
            <person name="Anterola A."/>
            <person name="Aoki S."/>
            <person name="Ashton N."/>
            <person name="Barbazuk W.B."/>
            <person name="Barker E."/>
            <person name="Bennetzen J."/>
            <person name="Bezanilla M."/>
            <person name="Blankenship R."/>
            <person name="Cho S.H."/>
            <person name="Dutcher S."/>
            <person name="Estelle M."/>
            <person name="Fawcett J.A."/>
            <person name="Gundlach H."/>
            <person name="Hanada K."/>
            <person name="Heyl A."/>
            <person name="Hicks K.A."/>
            <person name="Hugh J."/>
            <person name="Lohr M."/>
            <person name="Mayer K."/>
            <person name="Melkozernov A."/>
            <person name="Murata T."/>
            <person name="Nelson D."/>
            <person name="Pils B."/>
            <person name="Prigge M."/>
            <person name="Reiss B."/>
            <person name="Renner T."/>
            <person name="Rombauts S."/>
            <person name="Rushton P."/>
            <person name="Sanderfoot A."/>
            <person name="Schween G."/>
            <person name="Shiu S.-H."/>
            <person name="Stueber K."/>
            <person name="Theodoulou F.L."/>
            <person name="Tu H."/>
            <person name="Van de Peer Y."/>
            <person name="Verrier P.J."/>
            <person name="Waters E."/>
            <person name="Wood A."/>
            <person name="Yang L."/>
            <person name="Cove D."/>
            <person name="Cuming A."/>
            <person name="Hasebe M."/>
            <person name="Lucas S."/>
            <person name="Mishler D.B."/>
            <person name="Reski R."/>
            <person name="Grigoriev I."/>
            <person name="Quatrano R.S."/>
            <person name="Boore J.L."/>
        </authorList>
    </citation>
    <scope>NUCLEOTIDE SEQUENCE [LARGE SCALE GENOMIC DNA]</scope>
    <source>
        <strain evidence="4 5">cv. Gransden 2004</strain>
    </source>
</reference>
<name>A9S7U6_PHYPA</name>
<evidence type="ECO:0000313" key="5">
    <source>
        <dbReference type="Proteomes" id="UP000006727"/>
    </source>
</evidence>
<dbReference type="AlphaFoldDB" id="A9S7U6"/>
<reference evidence="4" key="3">
    <citation type="submission" date="2020-12" db="UniProtKB">
        <authorList>
            <consortium name="EnsemblPlants"/>
        </authorList>
    </citation>
    <scope>IDENTIFICATION</scope>
</reference>
<keyword evidence="5" id="KW-1185">Reference proteome</keyword>
<feature type="domain" description="T6SS Phospholipase effector Tle1-like catalytic" evidence="2">
    <location>
        <begin position="7"/>
        <end position="275"/>
    </location>
</feature>